<keyword evidence="2" id="KW-1185">Reference proteome</keyword>
<name>A0ABT0IMI8_9HYPH</name>
<reference evidence="1 2" key="1">
    <citation type="submission" date="2022-04" db="EMBL/GenBank/DDBJ databases">
        <title>Rhizobium coralii sp. nov., isolated from coral Turbinaria peltata.</title>
        <authorList>
            <person name="Sun H."/>
        </authorList>
    </citation>
    <scope>NUCLEOTIDE SEQUENCE [LARGE SCALE GENOMIC DNA]</scope>
    <source>
        <strain evidence="1 2">NTR19</strain>
    </source>
</reference>
<comment type="caution">
    <text evidence="1">The sequence shown here is derived from an EMBL/GenBank/DDBJ whole genome shotgun (WGS) entry which is preliminary data.</text>
</comment>
<organism evidence="1 2">
    <name type="scientific">Neorhizobium turbinariae</name>
    <dbReference type="NCBI Taxonomy" id="2937795"/>
    <lineage>
        <taxon>Bacteria</taxon>
        <taxon>Pseudomonadati</taxon>
        <taxon>Pseudomonadota</taxon>
        <taxon>Alphaproteobacteria</taxon>
        <taxon>Hyphomicrobiales</taxon>
        <taxon>Rhizobiaceae</taxon>
        <taxon>Rhizobium/Agrobacterium group</taxon>
        <taxon>Neorhizobium</taxon>
    </lineage>
</organism>
<sequence length="152" mass="17266">MKNKRWQVEGAWVPKRLDLLQSAAWRNAPRALKALLEVLEIEHMRKKGSANGELFFSYPQFVAAGFNRTTVSSMTKLGEALGLLKVNRETGVGRQDLHDACAYTLTYLPTGIIGNLAPTDDWKRIKTDEQALLIVQRMRERKASRKKDRRAA</sequence>
<dbReference type="Proteomes" id="UP001202827">
    <property type="component" value="Unassembled WGS sequence"/>
</dbReference>
<evidence type="ECO:0008006" key="3">
    <source>
        <dbReference type="Google" id="ProtNLM"/>
    </source>
</evidence>
<dbReference type="RefSeq" id="WP_248681871.1">
    <property type="nucleotide sequence ID" value="NZ_JALPRY010000004.1"/>
</dbReference>
<evidence type="ECO:0000313" key="2">
    <source>
        <dbReference type="Proteomes" id="UP001202827"/>
    </source>
</evidence>
<protein>
    <recommendedName>
        <fullName evidence="3">Replication protein</fullName>
    </recommendedName>
</protein>
<accession>A0ABT0IMI8</accession>
<gene>
    <name evidence="1" type="ORF">M0654_03585</name>
</gene>
<proteinExistence type="predicted"/>
<evidence type="ECO:0000313" key="1">
    <source>
        <dbReference type="EMBL" id="MCK8779061.1"/>
    </source>
</evidence>
<dbReference type="EMBL" id="JALPRY010000004">
    <property type="protein sequence ID" value="MCK8779061.1"/>
    <property type="molecule type" value="Genomic_DNA"/>
</dbReference>